<sequence length="280" mass="30894">MKTFVSGDLRLQFIDLGPTDGQTVVLLHGFPQDSSSWSEVGGLLADAGFRVLIPDLRGYSPEAQPRELAEYTVDALVGDVVALLDSHGLASAHIVGHDWGGSLVWTMRKTHPSRMATATVVSTPHPAALSWAWTHTGQLLRSWYMGAIALPLVPELVVRRRLAWLLERSGLPAERATHYQELMNRPGVATGALNWYRQMLRDTVLPKRRTGSARDSAPPPRTLYIWGTEDAYFNRAVAEKTVETVSDLTFVPIESGSHWLPETEPEVLAMRITGHIDSAV</sequence>
<comment type="caution">
    <text evidence="3">The sequence shown here is derived from an EMBL/GenBank/DDBJ whole genome shotgun (WGS) entry which is preliminary data.</text>
</comment>
<proteinExistence type="predicted"/>
<dbReference type="RefSeq" id="WP_131734579.1">
    <property type="nucleotide sequence ID" value="NZ_CAACYD010000007.1"/>
</dbReference>
<dbReference type="Gene3D" id="3.40.50.1820">
    <property type="entry name" value="alpha/beta hydrolase"/>
    <property type="match status" value="1"/>
</dbReference>
<keyword evidence="1 3" id="KW-0378">Hydrolase</keyword>
<dbReference type="InterPro" id="IPR000073">
    <property type="entry name" value="AB_hydrolase_1"/>
</dbReference>
<evidence type="ECO:0000313" key="3">
    <source>
        <dbReference type="EMBL" id="VFA89087.1"/>
    </source>
</evidence>
<evidence type="ECO:0000259" key="2">
    <source>
        <dbReference type="Pfam" id="PF00561"/>
    </source>
</evidence>
<dbReference type="Proteomes" id="UP000360750">
    <property type="component" value="Unassembled WGS sequence"/>
</dbReference>
<dbReference type="InterPro" id="IPR000639">
    <property type="entry name" value="Epox_hydrolase-like"/>
</dbReference>
<feature type="domain" description="AB hydrolase-1" evidence="2">
    <location>
        <begin position="23"/>
        <end position="265"/>
    </location>
</feature>
<dbReference type="AlphaFoldDB" id="A0ABD7V473"/>
<evidence type="ECO:0000256" key="1">
    <source>
        <dbReference type="ARBA" id="ARBA00022801"/>
    </source>
</evidence>
<dbReference type="GO" id="GO:0018786">
    <property type="term" value="F:haloalkane dehalogenase activity"/>
    <property type="evidence" value="ECO:0007669"/>
    <property type="project" value="UniProtKB-EC"/>
</dbReference>
<name>A0ABD7V473_9ACTN</name>
<dbReference type="Pfam" id="PF00561">
    <property type="entry name" value="Abhydrolase_1"/>
    <property type="match status" value="1"/>
</dbReference>
<dbReference type="PRINTS" id="PR00412">
    <property type="entry name" value="EPOXHYDRLASE"/>
</dbReference>
<dbReference type="PANTHER" id="PTHR43329">
    <property type="entry name" value="EPOXIDE HYDROLASE"/>
    <property type="match status" value="1"/>
</dbReference>
<evidence type="ECO:0000313" key="4">
    <source>
        <dbReference type="Proteomes" id="UP000360750"/>
    </source>
</evidence>
<dbReference type="PRINTS" id="PR00111">
    <property type="entry name" value="ABHYDROLASE"/>
</dbReference>
<organism evidence="3 4">
    <name type="scientific">Gordonia paraffinivorans</name>
    <dbReference type="NCBI Taxonomy" id="175628"/>
    <lineage>
        <taxon>Bacteria</taxon>
        <taxon>Bacillati</taxon>
        <taxon>Actinomycetota</taxon>
        <taxon>Actinomycetes</taxon>
        <taxon>Mycobacteriales</taxon>
        <taxon>Gordoniaceae</taxon>
        <taxon>Gordonia</taxon>
    </lineage>
</organism>
<dbReference type="SUPFAM" id="SSF53474">
    <property type="entry name" value="alpha/beta-Hydrolases"/>
    <property type="match status" value="1"/>
</dbReference>
<dbReference type="EC" id="3.8.1.5" evidence="3"/>
<gene>
    <name evidence="3" type="primary">dhaA_2</name>
    <name evidence="3" type="ORF">NCTC8139_02647</name>
</gene>
<dbReference type="InterPro" id="IPR029058">
    <property type="entry name" value="AB_hydrolase_fold"/>
</dbReference>
<dbReference type="EMBL" id="CAACYD010000007">
    <property type="protein sequence ID" value="VFA89087.1"/>
    <property type="molecule type" value="Genomic_DNA"/>
</dbReference>
<protein>
    <submittedName>
        <fullName evidence="3">Haloalkane dehalogenase</fullName>
        <ecNumber evidence="3">3.8.1.5</ecNumber>
    </submittedName>
</protein>
<accession>A0ABD7V473</accession>
<dbReference type="GeneID" id="60750640"/>
<reference evidence="3 4" key="1">
    <citation type="submission" date="2019-02" db="EMBL/GenBank/DDBJ databases">
        <authorList>
            <consortium name="Pathogen Informatics"/>
        </authorList>
    </citation>
    <scope>NUCLEOTIDE SEQUENCE [LARGE SCALE GENOMIC DNA]</scope>
    <source>
        <strain evidence="3 4">3012STDY6756503</strain>
    </source>
</reference>